<evidence type="ECO:0000313" key="7">
    <source>
        <dbReference type="EMBL" id="MFN1219271.1"/>
    </source>
</evidence>
<dbReference type="PROSITE" id="PS51387">
    <property type="entry name" value="FAD_PCMH"/>
    <property type="match status" value="1"/>
</dbReference>
<dbReference type="InterPro" id="IPR050416">
    <property type="entry name" value="FAD-linked_Oxidoreductase"/>
</dbReference>
<organism evidence="7 8">
    <name type="scientific">Chryseobacterium kwangjuense</name>
    <dbReference type="NCBI Taxonomy" id="267125"/>
    <lineage>
        <taxon>Bacteria</taxon>
        <taxon>Pseudomonadati</taxon>
        <taxon>Bacteroidota</taxon>
        <taxon>Flavobacteriia</taxon>
        <taxon>Flavobacteriales</taxon>
        <taxon>Weeksellaceae</taxon>
        <taxon>Chryseobacterium group</taxon>
        <taxon>Chryseobacterium</taxon>
    </lineage>
</organism>
<protein>
    <submittedName>
        <fullName evidence="7">FAD-binding protein</fullName>
    </submittedName>
</protein>
<dbReference type="InterPro" id="IPR016169">
    <property type="entry name" value="FAD-bd_PCMH_sub2"/>
</dbReference>
<evidence type="ECO:0000256" key="4">
    <source>
        <dbReference type="ARBA" id="ARBA00022827"/>
    </source>
</evidence>
<feature type="domain" description="FAD-binding PCMH-type" evidence="6">
    <location>
        <begin position="110"/>
        <end position="293"/>
    </location>
</feature>
<dbReference type="RefSeq" id="WP_409358003.1">
    <property type="nucleotide sequence ID" value="NZ_JBJXVJ010000004.1"/>
</dbReference>
<comment type="similarity">
    <text evidence="2">Belongs to the oxygen-dependent FAD-linked oxidoreductase family.</text>
</comment>
<gene>
    <name evidence="7" type="ORF">ACKW6Q_20085</name>
</gene>
<proteinExistence type="inferred from homology"/>
<evidence type="ECO:0000256" key="5">
    <source>
        <dbReference type="ARBA" id="ARBA00023002"/>
    </source>
</evidence>
<comment type="caution">
    <text evidence="7">The sequence shown here is derived from an EMBL/GenBank/DDBJ whole genome shotgun (WGS) entry which is preliminary data.</text>
</comment>
<sequence length="605" mass="67003">MNRAHFLKLTFTLSAAICIPRSLFAGYDTKRFLHKRYRPGDSQWPSEKSWTELSQKIKGRLIKLESPFKDCKSETKNQSCEKIFNSIKNPYYIGDDPALTQISGWLNAWTASVSVYAVRAEDSGDVAAAVNFARINNLRLVIKGGGHSYQGTSNAPDSLLVWTKAMNKVELHDAFIPSGSNDQAPQKAVTIGAGAIWMQVYNAVSVKGGRYVQGGGCATVGVAGLIQSGGFGSYSKNYGLASASLLEAEIVTADGEILIVNAYQYPDLFWALKGGGGGSFGVVTKVTLKTHDLPAWFGIVSGTIQAKSDQAFKKLLEYFVAFYSEQLFNPHWGEQIRLYSDNRLVIDMNIINLELQQAKEIWKTFEEWINTNKQDFTWESPLNVALLPGKYMWNAEIIGKYAPSAIVHDDREGAPLENIFWSGDQEQAGQFWYSYHSAWLPGQLLQKSKHESLAQALFAASRHWTVGLHFNKGMAGASSSVIQSAKNTAMNPSVSQAFALAIIAGGTEEGPVFPGVSGHEPDLERAQRNASHIDKAMKELRKVATNTGSYVSESYFFEPDWQQSFWGSNYIKLHKIKQKYDPDGLFFVRHGVGSEGWSDDGFEKI</sequence>
<keyword evidence="5" id="KW-0560">Oxidoreductase</keyword>
<dbReference type="InterPro" id="IPR036318">
    <property type="entry name" value="FAD-bd_PCMH-like_sf"/>
</dbReference>
<dbReference type="PANTHER" id="PTHR42973:SF39">
    <property type="entry name" value="FAD-BINDING PCMH-TYPE DOMAIN-CONTAINING PROTEIN"/>
    <property type="match status" value="1"/>
</dbReference>
<evidence type="ECO:0000256" key="1">
    <source>
        <dbReference type="ARBA" id="ARBA00001974"/>
    </source>
</evidence>
<evidence type="ECO:0000256" key="3">
    <source>
        <dbReference type="ARBA" id="ARBA00022630"/>
    </source>
</evidence>
<evidence type="ECO:0000256" key="2">
    <source>
        <dbReference type="ARBA" id="ARBA00005466"/>
    </source>
</evidence>
<keyword evidence="4" id="KW-0274">FAD</keyword>
<dbReference type="EMBL" id="JBJXVJ010000004">
    <property type="protein sequence ID" value="MFN1219271.1"/>
    <property type="molecule type" value="Genomic_DNA"/>
</dbReference>
<keyword evidence="8" id="KW-1185">Reference proteome</keyword>
<dbReference type="Proteomes" id="UP001634154">
    <property type="component" value="Unassembled WGS sequence"/>
</dbReference>
<dbReference type="PANTHER" id="PTHR42973">
    <property type="entry name" value="BINDING OXIDOREDUCTASE, PUTATIVE (AFU_ORTHOLOGUE AFUA_1G17690)-RELATED"/>
    <property type="match status" value="1"/>
</dbReference>
<dbReference type="InterPro" id="IPR012951">
    <property type="entry name" value="BBE"/>
</dbReference>
<evidence type="ECO:0000259" key="6">
    <source>
        <dbReference type="PROSITE" id="PS51387"/>
    </source>
</evidence>
<keyword evidence="3" id="KW-0285">Flavoprotein</keyword>
<name>A0ABW9K884_9FLAO</name>
<dbReference type="SUPFAM" id="SSF56176">
    <property type="entry name" value="FAD-binding/transporter-associated domain-like"/>
    <property type="match status" value="1"/>
</dbReference>
<dbReference type="Gene3D" id="3.30.465.10">
    <property type="match status" value="2"/>
</dbReference>
<dbReference type="Pfam" id="PF08031">
    <property type="entry name" value="BBE"/>
    <property type="match status" value="1"/>
</dbReference>
<comment type="cofactor">
    <cofactor evidence="1">
        <name>FAD</name>
        <dbReference type="ChEBI" id="CHEBI:57692"/>
    </cofactor>
</comment>
<accession>A0ABW9K884</accession>
<dbReference type="Pfam" id="PF01565">
    <property type="entry name" value="FAD_binding_4"/>
    <property type="match status" value="1"/>
</dbReference>
<reference evidence="7 8" key="1">
    <citation type="submission" date="2024-12" db="EMBL/GenBank/DDBJ databases">
        <title>Draft genome sequence of Chryseobacterium kwangjuense AG447.</title>
        <authorList>
            <person name="Cheptsov V.S."/>
            <person name="Belov A."/>
            <person name="Zavarzina A.G."/>
        </authorList>
    </citation>
    <scope>NUCLEOTIDE SEQUENCE [LARGE SCALE GENOMIC DNA]</scope>
    <source>
        <strain evidence="7 8">AG447</strain>
    </source>
</reference>
<dbReference type="InterPro" id="IPR006094">
    <property type="entry name" value="Oxid_FAD_bind_N"/>
</dbReference>
<dbReference type="InterPro" id="IPR016166">
    <property type="entry name" value="FAD-bd_PCMH"/>
</dbReference>
<evidence type="ECO:0000313" key="8">
    <source>
        <dbReference type="Proteomes" id="UP001634154"/>
    </source>
</evidence>